<dbReference type="GO" id="GO:0006310">
    <property type="term" value="P:DNA recombination"/>
    <property type="evidence" value="ECO:0007669"/>
    <property type="project" value="UniProtKB-KW"/>
</dbReference>
<dbReference type="InterPro" id="IPR025166">
    <property type="entry name" value="Integrase_DNA_bind_dom"/>
</dbReference>
<dbReference type="InterPro" id="IPR002104">
    <property type="entry name" value="Integrase_catalytic"/>
</dbReference>
<dbReference type="GO" id="GO:0003677">
    <property type="term" value="F:DNA binding"/>
    <property type="evidence" value="ECO:0007669"/>
    <property type="project" value="UniProtKB-KW"/>
</dbReference>
<evidence type="ECO:0000256" key="1">
    <source>
        <dbReference type="ARBA" id="ARBA00008857"/>
    </source>
</evidence>
<evidence type="ECO:0000256" key="3">
    <source>
        <dbReference type="ARBA" id="ARBA00023125"/>
    </source>
</evidence>
<dbReference type="Pfam" id="PF00589">
    <property type="entry name" value="Phage_integrase"/>
    <property type="match status" value="1"/>
</dbReference>
<dbReference type="PROSITE" id="PS51898">
    <property type="entry name" value="TYR_RECOMBINASE"/>
    <property type="match status" value="1"/>
</dbReference>
<dbReference type="EMBL" id="CP019697">
    <property type="protein sequence ID" value="AQS50704.1"/>
    <property type="molecule type" value="Genomic_DNA"/>
</dbReference>
<dbReference type="GO" id="GO:0015074">
    <property type="term" value="P:DNA integration"/>
    <property type="evidence" value="ECO:0007669"/>
    <property type="project" value="UniProtKB-KW"/>
</dbReference>
<dbReference type="AlphaFoldDB" id="A0A1U9JY77"/>
<evidence type="ECO:0000256" key="4">
    <source>
        <dbReference type="ARBA" id="ARBA00023172"/>
    </source>
</evidence>
<dbReference type="InterPro" id="IPR038488">
    <property type="entry name" value="Integrase_DNA-bd_sf"/>
</dbReference>
<evidence type="ECO:0000256" key="2">
    <source>
        <dbReference type="ARBA" id="ARBA00022908"/>
    </source>
</evidence>
<dbReference type="Gene3D" id="1.10.443.10">
    <property type="entry name" value="Intergrase catalytic core"/>
    <property type="match status" value="1"/>
</dbReference>
<evidence type="ECO:0000313" key="7">
    <source>
        <dbReference type="Proteomes" id="UP000189369"/>
    </source>
</evidence>
<keyword evidence="2" id="KW-0229">DNA integration</keyword>
<dbReference type="Proteomes" id="UP000189369">
    <property type="component" value="Chromosome"/>
</dbReference>
<dbReference type="SUPFAM" id="SSF56349">
    <property type="entry name" value="DNA breaking-rejoining enzymes"/>
    <property type="match status" value="1"/>
</dbReference>
<proteinExistence type="inferred from homology"/>
<dbReference type="PANTHER" id="PTHR30629">
    <property type="entry name" value="PROPHAGE INTEGRASE"/>
    <property type="match status" value="1"/>
</dbReference>
<dbReference type="KEGG" id="phn:PAEH1_02535"/>
<dbReference type="InterPro" id="IPR013762">
    <property type="entry name" value="Integrase-like_cat_sf"/>
</dbReference>
<keyword evidence="4" id="KW-0233">DNA recombination</keyword>
<keyword evidence="3" id="KW-0238">DNA-binding</keyword>
<dbReference type="Pfam" id="PF13356">
    <property type="entry name" value="Arm-DNA-bind_3"/>
    <property type="match status" value="1"/>
</dbReference>
<organism evidence="6 7">
    <name type="scientific">Paenalcaligenes hominis</name>
    <dbReference type="NCBI Taxonomy" id="643674"/>
    <lineage>
        <taxon>Bacteria</taxon>
        <taxon>Pseudomonadati</taxon>
        <taxon>Pseudomonadota</taxon>
        <taxon>Betaproteobacteria</taxon>
        <taxon>Burkholderiales</taxon>
        <taxon>Alcaligenaceae</taxon>
        <taxon>Paenalcaligenes</taxon>
    </lineage>
</organism>
<dbReference type="Pfam" id="PF22022">
    <property type="entry name" value="Phage_int_M"/>
    <property type="match status" value="1"/>
</dbReference>
<feature type="domain" description="Tyr recombinase" evidence="5">
    <location>
        <begin position="200"/>
        <end position="400"/>
    </location>
</feature>
<sequence>MSQNQLSVKQIDSALPLKKEYFLSDGNGLHLRIRPAGDKLWVFRYTNSLGKQVKISLGPYPETSLDLARKLVVEYRTKLALGIDPKSIKNNAPSTVQDLFNIWITEELSNSRTERGVYQTRIRFAKHILYYIGDAKLISLKKSDFLNIFMRVVNQGSNAQANLLLREMRQMFDYAVTNEWLDANRIRSIKKSEVGGPDRVGTRVLSKKEIRELWLKCNQKTGITLQCHASIWLALATMARIEEIVTAEEQDFDLENNLWIIPANKNQSKRKHVIYLSPFARQYIDLLISVPREGSSYLFKSVRSTTYTRPKTINFQISHRQDCSETGDVTSKLSPEIKSSLSISGGRWSHQDLRRSAAALMSSLKIPYEIIEQCLNRKPKLEHIAIYQQISPAEQRHAFLRLGKALEKITAHL</sequence>
<dbReference type="InterPro" id="IPR010998">
    <property type="entry name" value="Integrase_recombinase_N"/>
</dbReference>
<evidence type="ECO:0000259" key="5">
    <source>
        <dbReference type="PROSITE" id="PS51898"/>
    </source>
</evidence>
<dbReference type="Gene3D" id="3.30.160.390">
    <property type="entry name" value="Integrase, DNA-binding domain"/>
    <property type="match status" value="1"/>
</dbReference>
<evidence type="ECO:0000313" key="6">
    <source>
        <dbReference type="EMBL" id="AQS50704.1"/>
    </source>
</evidence>
<accession>A0A1U9JY77</accession>
<name>A0A1U9JY77_9BURK</name>
<dbReference type="OrthoDB" id="9775880at2"/>
<dbReference type="InterPro" id="IPR053876">
    <property type="entry name" value="Phage_int_M"/>
</dbReference>
<protein>
    <recommendedName>
        <fullName evidence="5">Tyr recombinase domain-containing protein</fullName>
    </recommendedName>
</protein>
<dbReference type="STRING" id="643674.PAEH1_02535"/>
<reference evidence="6 7" key="1">
    <citation type="submission" date="2017-01" db="EMBL/GenBank/DDBJ databases">
        <title>Complete Genome Sequence of Paenalcaligenes hominis, Isolated from a paraplegic Patient with neurogenic bladder.</title>
        <authorList>
            <person name="Mukhopadhyay R."/>
            <person name="Joaquin J."/>
            <person name="Hogue R."/>
            <person name="Kilaru A."/>
            <person name="Jospin G."/>
            <person name="Mars K."/>
            <person name="Eisen J.A."/>
            <person name="Chaturvedi V."/>
        </authorList>
    </citation>
    <scope>NUCLEOTIDE SEQUENCE [LARGE SCALE GENOMIC DNA]</scope>
    <source>
        <strain evidence="6 7">15S00501</strain>
    </source>
</reference>
<dbReference type="Gene3D" id="1.10.150.130">
    <property type="match status" value="1"/>
</dbReference>
<comment type="similarity">
    <text evidence="1">Belongs to the 'phage' integrase family.</text>
</comment>
<dbReference type="InterPro" id="IPR050808">
    <property type="entry name" value="Phage_Integrase"/>
</dbReference>
<dbReference type="PANTHER" id="PTHR30629:SF2">
    <property type="entry name" value="PROPHAGE INTEGRASE INTS-RELATED"/>
    <property type="match status" value="1"/>
</dbReference>
<gene>
    <name evidence="6" type="ORF">PAEH1_02535</name>
</gene>
<dbReference type="InterPro" id="IPR011010">
    <property type="entry name" value="DNA_brk_join_enz"/>
</dbReference>